<feature type="transmembrane region" description="Helical" evidence="2">
    <location>
        <begin position="113"/>
        <end position="134"/>
    </location>
</feature>
<keyword evidence="2" id="KW-1133">Transmembrane helix</keyword>
<evidence type="ECO:0000313" key="4">
    <source>
        <dbReference type="Proteomes" id="UP000579250"/>
    </source>
</evidence>
<protein>
    <submittedName>
        <fullName evidence="3">Uncharacterized protein</fullName>
    </submittedName>
</protein>
<dbReference type="RefSeq" id="WP_067637319.1">
    <property type="nucleotide sequence ID" value="NZ_JAAXPI010000019.1"/>
</dbReference>
<keyword evidence="2" id="KW-0812">Transmembrane</keyword>
<dbReference type="EMBL" id="JAAXPI010000019">
    <property type="protein sequence ID" value="NKZ05270.1"/>
    <property type="molecule type" value="Genomic_DNA"/>
</dbReference>
<evidence type="ECO:0000313" key="3">
    <source>
        <dbReference type="EMBL" id="NKZ05270.1"/>
    </source>
</evidence>
<reference evidence="3 4" key="1">
    <citation type="submission" date="2020-04" db="EMBL/GenBank/DDBJ databases">
        <title>MicrobeNet Type strains.</title>
        <authorList>
            <person name="Nicholson A.C."/>
        </authorList>
    </citation>
    <scope>NUCLEOTIDE SEQUENCE [LARGE SCALE GENOMIC DNA]</scope>
    <source>
        <strain evidence="3 4">ATCC BAA-277</strain>
    </source>
</reference>
<feature type="transmembrane region" description="Helical" evidence="2">
    <location>
        <begin position="172"/>
        <end position="193"/>
    </location>
</feature>
<dbReference type="Proteomes" id="UP000579250">
    <property type="component" value="Unassembled WGS sequence"/>
</dbReference>
<keyword evidence="4" id="KW-1185">Reference proteome</keyword>
<dbReference type="AlphaFoldDB" id="A0A846YWG5"/>
<comment type="caution">
    <text evidence="3">The sequence shown here is derived from an EMBL/GenBank/DDBJ whole genome shotgun (WGS) entry which is preliminary data.</text>
</comment>
<feature type="region of interest" description="Disordered" evidence="1">
    <location>
        <begin position="1"/>
        <end position="27"/>
    </location>
</feature>
<gene>
    <name evidence="3" type="ORF">HGB48_16160</name>
</gene>
<feature type="transmembrane region" description="Helical" evidence="2">
    <location>
        <begin position="45"/>
        <end position="66"/>
    </location>
</feature>
<organism evidence="3 4">
    <name type="scientific">Actinomadura latina</name>
    <dbReference type="NCBI Taxonomy" id="163603"/>
    <lineage>
        <taxon>Bacteria</taxon>
        <taxon>Bacillati</taxon>
        <taxon>Actinomycetota</taxon>
        <taxon>Actinomycetes</taxon>
        <taxon>Streptosporangiales</taxon>
        <taxon>Thermomonosporaceae</taxon>
        <taxon>Actinomadura</taxon>
    </lineage>
</organism>
<keyword evidence="2" id="KW-0472">Membrane</keyword>
<feature type="transmembrane region" description="Helical" evidence="2">
    <location>
        <begin position="78"/>
        <end position="101"/>
    </location>
</feature>
<proteinExistence type="predicted"/>
<name>A0A846YWG5_9ACTN</name>
<evidence type="ECO:0000256" key="2">
    <source>
        <dbReference type="SAM" id="Phobius"/>
    </source>
</evidence>
<accession>A0A846YWG5</accession>
<evidence type="ECO:0000256" key="1">
    <source>
        <dbReference type="SAM" id="MobiDB-lite"/>
    </source>
</evidence>
<sequence length="293" mass="31520">MSDQRTADTEREEDEPASPDQQTWAPWGGADHADPVLLAGRPSTIYIYAVALLLAVIADFTAFYQVLELVMADLYEVLVFLMVAGFTGVVLALAHFAGQLFRDRRAGDASASSLVTHACLILAWLALGALAFWVRYNTDAHADAGASSGLSVSGTPSPSPAGSGGQSTLQGAAIFAGLYLGTGLVAMVGGYLTHNPLRDGFVRALRHHRAATETHAIASRRHEIAAAISEFRTAEIEAAERVVEESIRAHLALAEELKQVARLEITRRLQDVSATDNVFTDDARPYTYRPFPN</sequence>